<dbReference type="GO" id="GO:0006450">
    <property type="term" value="P:regulation of translational fidelity"/>
    <property type="evidence" value="ECO:0007669"/>
    <property type="project" value="InterPro"/>
</dbReference>
<gene>
    <name evidence="1" type="ORF">S01H1_13230</name>
</gene>
<comment type="caution">
    <text evidence="1">The sequence shown here is derived from an EMBL/GenBank/DDBJ whole genome shotgun (WGS) entry which is preliminary data.</text>
</comment>
<dbReference type="SUPFAM" id="SSF141000">
    <property type="entry name" value="Glu-tRNAGln amidotransferase C subunit"/>
    <property type="match status" value="1"/>
</dbReference>
<name>X0RZJ5_9ZZZZ</name>
<feature type="non-terminal residue" evidence="1">
    <location>
        <position position="1"/>
    </location>
</feature>
<accession>X0RZJ5</accession>
<organism evidence="1">
    <name type="scientific">marine sediment metagenome</name>
    <dbReference type="NCBI Taxonomy" id="412755"/>
    <lineage>
        <taxon>unclassified sequences</taxon>
        <taxon>metagenomes</taxon>
        <taxon>ecological metagenomes</taxon>
    </lineage>
</organism>
<proteinExistence type="predicted"/>
<reference evidence="1" key="1">
    <citation type="journal article" date="2014" name="Front. Microbiol.">
        <title>High frequency of phylogenetically diverse reductive dehalogenase-homologous genes in deep subseafloor sedimentary metagenomes.</title>
        <authorList>
            <person name="Kawai M."/>
            <person name="Futagami T."/>
            <person name="Toyoda A."/>
            <person name="Takaki Y."/>
            <person name="Nishi S."/>
            <person name="Hori S."/>
            <person name="Arai W."/>
            <person name="Tsubouchi T."/>
            <person name="Morono Y."/>
            <person name="Uchiyama I."/>
            <person name="Ito T."/>
            <person name="Fujiyama A."/>
            <person name="Inagaki F."/>
            <person name="Takami H."/>
        </authorList>
    </citation>
    <scope>NUCLEOTIDE SEQUENCE</scope>
    <source>
        <strain evidence="1">Expedition CK06-06</strain>
    </source>
</reference>
<protein>
    <submittedName>
        <fullName evidence="1">Uncharacterized protein</fullName>
    </submittedName>
</protein>
<dbReference type="InterPro" id="IPR036113">
    <property type="entry name" value="Asp/Glu-ADT_sf_sub_c"/>
</dbReference>
<dbReference type="AlphaFoldDB" id="X0RZJ5"/>
<sequence>LEPGEVESMRLAMSVCLGHFAELSDIAASPFLRAVDREARGTRPDAPGDDPLLRPLSANAPDWRDDLFVVPRLPALGREAED</sequence>
<evidence type="ECO:0000313" key="1">
    <source>
        <dbReference type="EMBL" id="GAF74244.1"/>
    </source>
</evidence>
<dbReference type="EMBL" id="BARS01006826">
    <property type="protein sequence ID" value="GAF74244.1"/>
    <property type="molecule type" value="Genomic_DNA"/>
</dbReference>